<dbReference type="HOGENOM" id="CLU_1484890_0_0_1"/>
<proteinExistence type="predicted"/>
<evidence type="ECO:0000313" key="1">
    <source>
        <dbReference type="EMBL" id="EED87974.1"/>
    </source>
</evidence>
<dbReference type="InParanoid" id="B8CEW6"/>
<sequence>MTMQRETIVREVNEMKGLKGWLLRRFISVDKMRKQYDDLMAKVNSPDEPDIVWIQGGLVKQPAKWLREHMSFDSHDALKKYMDCHCLAITGKKDIQVHNEFCIQENVRDLLPNVAAFKVIEGHRPENLTHALRSLEGESKIMNMKTDYYILGKLPLDEELLLLTDDWIDKVLFHDRNKGAMD</sequence>
<dbReference type="RefSeq" id="XP_002294614.1">
    <property type="nucleotide sequence ID" value="XM_002294578.1"/>
</dbReference>
<dbReference type="GeneID" id="7443382"/>
<organism evidence="1 2">
    <name type="scientific">Thalassiosira pseudonana</name>
    <name type="common">Marine diatom</name>
    <name type="synonym">Cyclotella nana</name>
    <dbReference type="NCBI Taxonomy" id="35128"/>
    <lineage>
        <taxon>Eukaryota</taxon>
        <taxon>Sar</taxon>
        <taxon>Stramenopiles</taxon>
        <taxon>Ochrophyta</taxon>
        <taxon>Bacillariophyta</taxon>
        <taxon>Coscinodiscophyceae</taxon>
        <taxon>Thalassiosirophycidae</taxon>
        <taxon>Thalassiosirales</taxon>
        <taxon>Thalassiosiraceae</taxon>
        <taxon>Thalassiosira</taxon>
    </lineage>
</organism>
<keyword evidence="2" id="KW-1185">Reference proteome</keyword>
<reference evidence="1 2" key="1">
    <citation type="journal article" date="2004" name="Science">
        <title>The genome of the diatom Thalassiosira pseudonana: ecology, evolution, and metabolism.</title>
        <authorList>
            <person name="Armbrust E.V."/>
            <person name="Berges J.A."/>
            <person name="Bowler C."/>
            <person name="Green B.R."/>
            <person name="Martinez D."/>
            <person name="Putnam N.H."/>
            <person name="Zhou S."/>
            <person name="Allen A.E."/>
            <person name="Apt K.E."/>
            <person name="Bechner M."/>
            <person name="Brzezinski M.A."/>
            <person name="Chaal B.K."/>
            <person name="Chiovitti A."/>
            <person name="Davis A.K."/>
            <person name="Demarest M.S."/>
            <person name="Detter J.C."/>
            <person name="Glavina T."/>
            <person name="Goodstein D."/>
            <person name="Hadi M.Z."/>
            <person name="Hellsten U."/>
            <person name="Hildebrand M."/>
            <person name="Jenkins B.D."/>
            <person name="Jurka J."/>
            <person name="Kapitonov V.V."/>
            <person name="Kroger N."/>
            <person name="Lau W.W."/>
            <person name="Lane T.W."/>
            <person name="Larimer F.W."/>
            <person name="Lippmeier J.C."/>
            <person name="Lucas S."/>
            <person name="Medina M."/>
            <person name="Montsant A."/>
            <person name="Obornik M."/>
            <person name="Parker M.S."/>
            <person name="Palenik B."/>
            <person name="Pazour G.J."/>
            <person name="Richardson P.M."/>
            <person name="Rynearson T.A."/>
            <person name="Saito M.A."/>
            <person name="Schwartz D.C."/>
            <person name="Thamatrakoln K."/>
            <person name="Valentin K."/>
            <person name="Vardi A."/>
            <person name="Wilkerson F.P."/>
            <person name="Rokhsar D.S."/>
        </authorList>
    </citation>
    <scope>NUCLEOTIDE SEQUENCE [LARGE SCALE GENOMIC DNA]</scope>
    <source>
        <strain evidence="1 2">CCMP1335</strain>
    </source>
</reference>
<dbReference type="EMBL" id="CM000652">
    <property type="protein sequence ID" value="EED87974.1"/>
    <property type="molecule type" value="Genomic_DNA"/>
</dbReference>
<dbReference type="eggNOG" id="ENOG502R10D">
    <property type="taxonomic scope" value="Eukaryota"/>
</dbReference>
<reference evidence="1 2" key="2">
    <citation type="journal article" date="2008" name="Nature">
        <title>The Phaeodactylum genome reveals the evolutionary history of diatom genomes.</title>
        <authorList>
            <person name="Bowler C."/>
            <person name="Allen A.E."/>
            <person name="Badger J.H."/>
            <person name="Grimwood J."/>
            <person name="Jabbari K."/>
            <person name="Kuo A."/>
            <person name="Maheswari U."/>
            <person name="Martens C."/>
            <person name="Maumus F."/>
            <person name="Otillar R.P."/>
            <person name="Rayko E."/>
            <person name="Salamov A."/>
            <person name="Vandepoele K."/>
            <person name="Beszteri B."/>
            <person name="Gruber A."/>
            <person name="Heijde M."/>
            <person name="Katinka M."/>
            <person name="Mock T."/>
            <person name="Valentin K."/>
            <person name="Verret F."/>
            <person name="Berges J.A."/>
            <person name="Brownlee C."/>
            <person name="Cadoret J.P."/>
            <person name="Chiovitti A."/>
            <person name="Choi C.J."/>
            <person name="Coesel S."/>
            <person name="De Martino A."/>
            <person name="Detter J.C."/>
            <person name="Durkin C."/>
            <person name="Falciatore A."/>
            <person name="Fournet J."/>
            <person name="Haruta M."/>
            <person name="Huysman M.J."/>
            <person name="Jenkins B.D."/>
            <person name="Jiroutova K."/>
            <person name="Jorgensen R.E."/>
            <person name="Joubert Y."/>
            <person name="Kaplan A."/>
            <person name="Kroger N."/>
            <person name="Kroth P.G."/>
            <person name="La Roche J."/>
            <person name="Lindquist E."/>
            <person name="Lommer M."/>
            <person name="Martin-Jezequel V."/>
            <person name="Lopez P.J."/>
            <person name="Lucas S."/>
            <person name="Mangogna M."/>
            <person name="McGinnis K."/>
            <person name="Medlin L.K."/>
            <person name="Montsant A."/>
            <person name="Oudot-Le Secq M.P."/>
            <person name="Napoli C."/>
            <person name="Obornik M."/>
            <person name="Parker M.S."/>
            <person name="Petit J.L."/>
            <person name="Porcel B.M."/>
            <person name="Poulsen N."/>
            <person name="Robison M."/>
            <person name="Rychlewski L."/>
            <person name="Rynearson T.A."/>
            <person name="Schmutz J."/>
            <person name="Shapiro H."/>
            <person name="Siaut M."/>
            <person name="Stanley M."/>
            <person name="Sussman M.R."/>
            <person name="Taylor A.R."/>
            <person name="Vardi A."/>
            <person name="von Dassow P."/>
            <person name="Vyverman W."/>
            <person name="Willis A."/>
            <person name="Wyrwicz L.S."/>
            <person name="Rokhsar D.S."/>
            <person name="Weissenbach J."/>
            <person name="Armbrust E.V."/>
            <person name="Green B.R."/>
            <person name="Van de Peer Y."/>
            <person name="Grigoriev I.V."/>
        </authorList>
    </citation>
    <scope>NUCLEOTIDE SEQUENCE [LARGE SCALE GENOMIC DNA]</scope>
    <source>
        <strain evidence="1 2">CCMP1335</strain>
    </source>
</reference>
<gene>
    <name evidence="1" type="ORF">THAPSDRAFT_11563</name>
</gene>
<accession>B8CEW6</accession>
<name>B8CEW6_THAPS</name>
<evidence type="ECO:0000313" key="2">
    <source>
        <dbReference type="Proteomes" id="UP000001449"/>
    </source>
</evidence>
<dbReference type="PaxDb" id="35128-Thaps11563"/>
<dbReference type="AlphaFoldDB" id="B8CEW6"/>
<protein>
    <submittedName>
        <fullName evidence="1">Uncharacterized protein</fullName>
    </submittedName>
</protein>
<dbReference type="KEGG" id="tps:THAPSDRAFT_11563"/>
<dbReference type="Proteomes" id="UP000001449">
    <property type="component" value="Chromosome 20"/>
</dbReference>